<feature type="region of interest" description="Disordered" evidence="3">
    <location>
        <begin position="800"/>
        <end position="925"/>
    </location>
</feature>
<comment type="function">
    <text evidence="1">Involved in endocytosis.</text>
</comment>
<feature type="compositionally biased region" description="Polar residues" evidence="3">
    <location>
        <begin position="804"/>
        <end position="813"/>
    </location>
</feature>
<sequence length="1357" mass="152053">MAVRESEKALRYLHYLDTARCNAQWDKIPELTRKVTKHAPDRKCLIITARTEAQVAEHIPPEPSSNLEQEEAFLAPPPNALTKLVAPLLAAIDEELTYPEDAFQATVCLGWIHWELKEYSLAAARMPAEVTTILARDDEDESPVPAPNWVNVCAMKWAYIKGFSLEKLHEKSSGSNQAFDIYKSVVPYLTSLPISLGSFCPEFRLWTERMLSRMVAVSMKFQPLGEWLDLESMLQVFHLWMSLFRFTPTNPKLPIAYEPPQRTPTLVELGLEVDYSRWDVWMAYYETLSEILRRGYIYSPDYTEGQPEILRSRDGLSDEEYLNVRLQQRTEIKKVETSIETKLLDETRFPKANERNSRVERWVDAVMVNWRIMCGPTWSDEELGEGGKNAIARGVLDILYRAATKSFHSTQILRYLFSVHAYLAEFDLAFKAFDSYTEIVQRGKDREEKSGEPDYSLDNDDTVLHTTSEAVRILCKFGNRKEAGKAHEICVKLEEWLAKAAHDAQNPPSDTTLPAKIPVSPKVISEAYRALGLCEAQWARLTYDAGARNGHQQQAVDHFRTALDPKYGNSGDLETKYSLAFMLAEMRELAPAIKIVKQTLSQKPLKADAFSTYMANGNSPEDIDPRDSLDYARERSLIPFWHLLSLLLTAKADLLTAVRSSNAAFEQFDDLSNLFGMEQEYRSEHLNETEKEGKSAPKALIDKMERYEKEGIIQVRITQIALMESMESPTEAIDASAELLALYARLFGDPKSDLLNAHRRMTTAKPPKSSVGTFRHSILGRAKSRHRAEKTLSMAPTLAPSIAPTMSSNNRPSTMATATTAAPTIQVTNEDGQAPRGRARTGHRHSLFRNKSHHGAETKRHSSGTSPRKLQKRSRSNSRNSPDSNRPRSAGTTTAVETDIAQEGIEARQFTPEQDPSIRDSVRGSVRESVLTVDRNSVLAETIREETYFPGKATNIPTNGSVRGSIHKDANSQVHSPPRPSTALSEKKAFAVNSRQSRGQSLRTRPVDEEPEPLPARTPEQDLSPRHSLRKICHNLPVDKLPSPAGQHDQPPKQDTRLPAPIPISGNPTPEPVFPTLQERRHKISLLIELWLFIAELYVRGTVFEDAKGAIDEAADLVQALETEIAIDSSSVRAFNATGWGGGKSVEDLWGDVHAMRGKLAASSDLPYEAMAHFERALSHCPDHPIAIVGLSELLLDIYCQKIAPEPLETPIFPTISPNTSFASRLGLRTSLKPRSRKSKSEADLESQSRSQSKDSKTTNTTTQVKEIALPSYAAANSPEELNRLAARDRAYGLLSGLTKLGSGWDYSEAWFALARAYEEGGQVEKAKEVLWWCVELEDTRPLRHWRNIRAGGFGVV</sequence>
<comment type="similarity">
    <text evidence="2">Belongs to the YPP1 family.</text>
</comment>
<feature type="region of interest" description="Disordered" evidence="3">
    <location>
        <begin position="951"/>
        <end position="1070"/>
    </location>
</feature>
<dbReference type="InterPro" id="IPR011990">
    <property type="entry name" value="TPR-like_helical_dom_sf"/>
</dbReference>
<feature type="compositionally biased region" description="Basic residues" evidence="3">
    <location>
        <begin position="837"/>
        <end position="853"/>
    </location>
</feature>
<evidence type="ECO:0000256" key="1">
    <source>
        <dbReference type="ARBA" id="ARBA00002550"/>
    </source>
</evidence>
<organism evidence="4 5">
    <name type="scientific">Tothia fuscella</name>
    <dbReference type="NCBI Taxonomy" id="1048955"/>
    <lineage>
        <taxon>Eukaryota</taxon>
        <taxon>Fungi</taxon>
        <taxon>Dikarya</taxon>
        <taxon>Ascomycota</taxon>
        <taxon>Pezizomycotina</taxon>
        <taxon>Dothideomycetes</taxon>
        <taxon>Pleosporomycetidae</taxon>
        <taxon>Venturiales</taxon>
        <taxon>Cylindrosympodiaceae</taxon>
        <taxon>Tothia</taxon>
    </lineage>
</organism>
<dbReference type="PANTHER" id="PTHR23083">
    <property type="entry name" value="TETRATRICOPEPTIDE REPEAT PROTEIN, TPR"/>
    <property type="match status" value="1"/>
</dbReference>
<accession>A0A9P4P0W2</accession>
<dbReference type="InterPro" id="IPR051722">
    <property type="entry name" value="Endocytosis_PI4K-reg_protein"/>
</dbReference>
<protein>
    <recommendedName>
        <fullName evidence="6">Filamentation protein</fullName>
    </recommendedName>
</protein>
<evidence type="ECO:0000256" key="3">
    <source>
        <dbReference type="SAM" id="MobiDB-lite"/>
    </source>
</evidence>
<evidence type="ECO:0000256" key="2">
    <source>
        <dbReference type="ARBA" id="ARBA00038251"/>
    </source>
</evidence>
<gene>
    <name evidence="4" type="ORF">EJ08DRAFT_675842</name>
</gene>
<evidence type="ECO:0000313" key="5">
    <source>
        <dbReference type="Proteomes" id="UP000800235"/>
    </source>
</evidence>
<evidence type="ECO:0008006" key="6">
    <source>
        <dbReference type="Google" id="ProtNLM"/>
    </source>
</evidence>
<dbReference type="OrthoDB" id="29013at2759"/>
<dbReference type="Proteomes" id="UP000800235">
    <property type="component" value="Unassembled WGS sequence"/>
</dbReference>
<name>A0A9P4P0W2_9PEZI</name>
<feature type="compositionally biased region" description="Polar residues" evidence="3">
    <location>
        <begin position="993"/>
        <end position="1003"/>
    </location>
</feature>
<feature type="region of interest" description="Disordered" evidence="3">
    <location>
        <begin position="1232"/>
        <end position="1264"/>
    </location>
</feature>
<evidence type="ECO:0000313" key="4">
    <source>
        <dbReference type="EMBL" id="KAF2434878.1"/>
    </source>
</evidence>
<feature type="compositionally biased region" description="Low complexity" evidence="3">
    <location>
        <begin position="877"/>
        <end position="889"/>
    </location>
</feature>
<dbReference type="SUPFAM" id="SSF48452">
    <property type="entry name" value="TPR-like"/>
    <property type="match status" value="1"/>
</dbReference>
<dbReference type="Gene3D" id="1.25.40.10">
    <property type="entry name" value="Tetratricopeptide repeat domain"/>
    <property type="match status" value="1"/>
</dbReference>
<dbReference type="PANTHER" id="PTHR23083:SF464">
    <property type="entry name" value="TETRATRICOPEPTIDE REPEAT DOMAIN 7, ISOFORM A"/>
    <property type="match status" value="1"/>
</dbReference>
<reference evidence="4" key="1">
    <citation type="journal article" date="2020" name="Stud. Mycol.">
        <title>101 Dothideomycetes genomes: a test case for predicting lifestyles and emergence of pathogens.</title>
        <authorList>
            <person name="Haridas S."/>
            <person name="Albert R."/>
            <person name="Binder M."/>
            <person name="Bloem J."/>
            <person name="Labutti K."/>
            <person name="Salamov A."/>
            <person name="Andreopoulos B."/>
            <person name="Baker S."/>
            <person name="Barry K."/>
            <person name="Bills G."/>
            <person name="Bluhm B."/>
            <person name="Cannon C."/>
            <person name="Castanera R."/>
            <person name="Culley D."/>
            <person name="Daum C."/>
            <person name="Ezra D."/>
            <person name="Gonzalez J."/>
            <person name="Henrissat B."/>
            <person name="Kuo A."/>
            <person name="Liang C."/>
            <person name="Lipzen A."/>
            <person name="Lutzoni F."/>
            <person name="Magnuson J."/>
            <person name="Mondo S."/>
            <person name="Nolan M."/>
            <person name="Ohm R."/>
            <person name="Pangilinan J."/>
            <person name="Park H.-J."/>
            <person name="Ramirez L."/>
            <person name="Alfaro M."/>
            <person name="Sun H."/>
            <person name="Tritt A."/>
            <person name="Yoshinaga Y."/>
            <person name="Zwiers L.-H."/>
            <person name="Turgeon B."/>
            <person name="Goodwin S."/>
            <person name="Spatafora J."/>
            <person name="Crous P."/>
            <person name="Grigoriev I."/>
        </authorList>
    </citation>
    <scope>NUCLEOTIDE SEQUENCE</scope>
    <source>
        <strain evidence="4">CBS 130266</strain>
    </source>
</reference>
<feature type="compositionally biased region" description="Basic and acidic residues" evidence="3">
    <location>
        <begin position="916"/>
        <end position="925"/>
    </location>
</feature>
<proteinExistence type="inferred from homology"/>
<comment type="caution">
    <text evidence="4">The sequence shown here is derived from an EMBL/GenBank/DDBJ whole genome shotgun (WGS) entry which is preliminary data.</text>
</comment>
<keyword evidence="5" id="KW-1185">Reference proteome</keyword>
<dbReference type="EMBL" id="MU007015">
    <property type="protein sequence ID" value="KAF2434878.1"/>
    <property type="molecule type" value="Genomic_DNA"/>
</dbReference>
<dbReference type="SMART" id="SM00028">
    <property type="entry name" value="TPR"/>
    <property type="match status" value="3"/>
</dbReference>
<dbReference type="InterPro" id="IPR019734">
    <property type="entry name" value="TPR_rpt"/>
</dbReference>
<feature type="compositionally biased region" description="Low complexity" evidence="3">
    <location>
        <begin position="814"/>
        <end position="824"/>
    </location>
</feature>